<comment type="caution">
    <text evidence="1">The sequence shown here is derived from an EMBL/GenBank/DDBJ whole genome shotgun (WGS) entry which is preliminary data.</text>
</comment>
<dbReference type="Proteomes" id="UP000489600">
    <property type="component" value="Unassembled WGS sequence"/>
</dbReference>
<organism evidence="1 2">
    <name type="scientific">Arabis nemorensis</name>
    <dbReference type="NCBI Taxonomy" id="586526"/>
    <lineage>
        <taxon>Eukaryota</taxon>
        <taxon>Viridiplantae</taxon>
        <taxon>Streptophyta</taxon>
        <taxon>Embryophyta</taxon>
        <taxon>Tracheophyta</taxon>
        <taxon>Spermatophyta</taxon>
        <taxon>Magnoliopsida</taxon>
        <taxon>eudicotyledons</taxon>
        <taxon>Gunneridae</taxon>
        <taxon>Pentapetalae</taxon>
        <taxon>rosids</taxon>
        <taxon>malvids</taxon>
        <taxon>Brassicales</taxon>
        <taxon>Brassicaceae</taxon>
        <taxon>Arabideae</taxon>
        <taxon>Arabis</taxon>
    </lineage>
</organism>
<sequence length="67" mass="7791">MKSQKGNATMFGCLFKTWRDHAGLSELGCISFRGMNIIKRLWIVAHLGMKLVYRYPLNITNGYRNIR</sequence>
<keyword evidence="2" id="KW-1185">Reference proteome</keyword>
<gene>
    <name evidence="1" type="ORF">ANE_LOCUS12921</name>
</gene>
<evidence type="ECO:0000313" key="2">
    <source>
        <dbReference type="Proteomes" id="UP000489600"/>
    </source>
</evidence>
<evidence type="ECO:0000313" key="1">
    <source>
        <dbReference type="EMBL" id="VVB02477.1"/>
    </source>
</evidence>
<dbReference type="AlphaFoldDB" id="A0A565BLH9"/>
<dbReference type="EMBL" id="CABITT030000004">
    <property type="protein sequence ID" value="VVB02477.1"/>
    <property type="molecule type" value="Genomic_DNA"/>
</dbReference>
<accession>A0A565BLH9</accession>
<reference evidence="1" key="1">
    <citation type="submission" date="2019-07" db="EMBL/GenBank/DDBJ databases">
        <authorList>
            <person name="Dittberner H."/>
        </authorList>
    </citation>
    <scope>NUCLEOTIDE SEQUENCE [LARGE SCALE GENOMIC DNA]</scope>
</reference>
<protein>
    <submittedName>
        <fullName evidence="1">Uncharacterized protein</fullName>
    </submittedName>
</protein>
<proteinExistence type="predicted"/>
<name>A0A565BLH9_9BRAS</name>